<evidence type="ECO:0000256" key="4">
    <source>
        <dbReference type="ARBA" id="ARBA00022692"/>
    </source>
</evidence>
<feature type="transmembrane region" description="Helical" evidence="10">
    <location>
        <begin position="155"/>
        <end position="174"/>
    </location>
</feature>
<keyword evidence="4 10" id="KW-0812">Transmembrane</keyword>
<keyword evidence="7 10" id="KW-0443">Lipid metabolism</keyword>
<dbReference type="GO" id="GO:0009922">
    <property type="term" value="F:fatty acid elongase activity"/>
    <property type="evidence" value="ECO:0007669"/>
    <property type="project" value="UniProtKB-EC"/>
</dbReference>
<comment type="catalytic activity">
    <reaction evidence="10">
        <text>a very-long-chain acyl-CoA + malonyl-CoA + H(+) = a very-long-chain 3-oxoacyl-CoA + CO2 + CoA</text>
        <dbReference type="Rhea" id="RHEA:32727"/>
        <dbReference type="ChEBI" id="CHEBI:15378"/>
        <dbReference type="ChEBI" id="CHEBI:16526"/>
        <dbReference type="ChEBI" id="CHEBI:57287"/>
        <dbReference type="ChEBI" id="CHEBI:57384"/>
        <dbReference type="ChEBI" id="CHEBI:90725"/>
        <dbReference type="ChEBI" id="CHEBI:90736"/>
        <dbReference type="EC" id="2.3.1.199"/>
    </reaction>
</comment>
<dbReference type="GO" id="GO:0034625">
    <property type="term" value="P:fatty acid elongation, monounsaturated fatty acid"/>
    <property type="evidence" value="ECO:0007669"/>
    <property type="project" value="TreeGrafter"/>
</dbReference>
<feature type="transmembrane region" description="Helical" evidence="10">
    <location>
        <begin position="57"/>
        <end position="76"/>
    </location>
</feature>
<dbReference type="AlphaFoldDB" id="A0AAV7K6U0"/>
<protein>
    <recommendedName>
        <fullName evidence="10">Elongation of very long chain fatty acids protein</fullName>
        <ecNumber evidence="10">2.3.1.199</ecNumber>
    </recommendedName>
    <alternativeName>
        <fullName evidence="10">Very-long-chain 3-oxoacyl-CoA synthase</fullName>
    </alternativeName>
</protein>
<comment type="caution">
    <text evidence="11">The sequence shown here is derived from an EMBL/GenBank/DDBJ whole genome shotgun (WGS) entry which is preliminary data.</text>
</comment>
<keyword evidence="5 10" id="KW-0276">Fatty acid metabolism</keyword>
<evidence type="ECO:0000256" key="6">
    <source>
        <dbReference type="ARBA" id="ARBA00022989"/>
    </source>
</evidence>
<accession>A0AAV7K6U0</accession>
<dbReference type="Proteomes" id="UP001165289">
    <property type="component" value="Unassembled WGS sequence"/>
</dbReference>
<reference evidence="11 12" key="1">
    <citation type="journal article" date="2023" name="BMC Biol.">
        <title>The compact genome of the sponge Oopsacas minuta (Hexactinellida) is lacking key metazoan core genes.</title>
        <authorList>
            <person name="Santini S."/>
            <person name="Schenkelaars Q."/>
            <person name="Jourda C."/>
            <person name="Duchesne M."/>
            <person name="Belahbib H."/>
            <person name="Rocher C."/>
            <person name="Selva M."/>
            <person name="Riesgo A."/>
            <person name="Vervoort M."/>
            <person name="Leys S.P."/>
            <person name="Kodjabachian L."/>
            <person name="Le Bivic A."/>
            <person name="Borchiellini C."/>
            <person name="Claverie J.M."/>
            <person name="Renard E."/>
        </authorList>
    </citation>
    <scope>NUCLEOTIDE SEQUENCE [LARGE SCALE GENOMIC DNA]</scope>
    <source>
        <strain evidence="11">SPO-2</strain>
    </source>
</reference>
<dbReference type="PANTHER" id="PTHR11157:SF17">
    <property type="entry name" value="ELONGATION OF VERY LONG CHAIN FATTY ACIDS PROTEIN 6"/>
    <property type="match status" value="1"/>
</dbReference>
<name>A0AAV7K6U0_9METZ</name>
<dbReference type="GO" id="GO:0034626">
    <property type="term" value="P:fatty acid elongation, polyunsaturated fatty acid"/>
    <property type="evidence" value="ECO:0007669"/>
    <property type="project" value="TreeGrafter"/>
</dbReference>
<dbReference type="PANTHER" id="PTHR11157">
    <property type="entry name" value="FATTY ACID ACYL TRANSFERASE-RELATED"/>
    <property type="match status" value="1"/>
</dbReference>
<feature type="transmembrane region" description="Helical" evidence="10">
    <location>
        <begin position="224"/>
        <end position="245"/>
    </location>
</feature>
<evidence type="ECO:0000256" key="8">
    <source>
        <dbReference type="ARBA" id="ARBA00023136"/>
    </source>
</evidence>
<keyword evidence="6 10" id="KW-1133">Transmembrane helix</keyword>
<proteinExistence type="inferred from homology"/>
<evidence type="ECO:0000256" key="10">
    <source>
        <dbReference type="RuleBase" id="RU361115"/>
    </source>
</evidence>
<dbReference type="InterPro" id="IPR030457">
    <property type="entry name" value="ELO_CS"/>
</dbReference>
<feature type="transmembrane region" description="Helical" evidence="10">
    <location>
        <begin position="186"/>
        <end position="204"/>
    </location>
</feature>
<evidence type="ECO:0000256" key="7">
    <source>
        <dbReference type="ARBA" id="ARBA00023098"/>
    </source>
</evidence>
<dbReference type="InterPro" id="IPR002076">
    <property type="entry name" value="ELO_fam"/>
</dbReference>
<dbReference type="Pfam" id="PF01151">
    <property type="entry name" value="ELO"/>
    <property type="match status" value="1"/>
</dbReference>
<keyword evidence="12" id="KW-1185">Reference proteome</keyword>
<feature type="transmembrane region" description="Helical" evidence="10">
    <location>
        <begin position="26"/>
        <end position="45"/>
    </location>
</feature>
<dbReference type="GO" id="GO:0030148">
    <property type="term" value="P:sphingolipid biosynthetic process"/>
    <property type="evidence" value="ECO:0007669"/>
    <property type="project" value="TreeGrafter"/>
</dbReference>
<keyword evidence="8 10" id="KW-0472">Membrane</keyword>
<sequence length="285" mass="33601">MEFLRSIEDQFDVENAFPWMRKNFRFSIYASIFYIISILLLQRYMNTHKRIDLRFSLSVWSFLLAIYSTVGAYYNICYLVPKIWNDGIKSAACDEIYIRNQTGLWLFLFILSKVPELVDTYFIIFRKGPLIFLHWYHHATVLIYCWFSYSQRAVVSILFSAVNYFVHAIMYMYYGLKARQVNIPRQINVIITSLQIVQMVFGLYMGGVMVMNQDELKPCGVSSILIFVTIGMYTSYFILFAIFFYDTYIAVKKKPVIIQKAHTNGVEIKPVLNNHQDLTELQRHS</sequence>
<dbReference type="EMBL" id="JAKMXF010000144">
    <property type="protein sequence ID" value="KAI6656514.1"/>
    <property type="molecule type" value="Genomic_DNA"/>
</dbReference>
<dbReference type="EC" id="2.3.1.199" evidence="10"/>
<dbReference type="GO" id="GO:0019367">
    <property type="term" value="P:fatty acid elongation, saturated fatty acid"/>
    <property type="evidence" value="ECO:0007669"/>
    <property type="project" value="TreeGrafter"/>
</dbReference>
<feature type="transmembrane region" description="Helical" evidence="10">
    <location>
        <begin position="104"/>
        <end position="124"/>
    </location>
</feature>
<evidence type="ECO:0000256" key="1">
    <source>
        <dbReference type="ARBA" id="ARBA00004141"/>
    </source>
</evidence>
<evidence type="ECO:0000256" key="3">
    <source>
        <dbReference type="ARBA" id="ARBA00022679"/>
    </source>
</evidence>
<keyword evidence="9 10" id="KW-0275">Fatty acid biosynthesis</keyword>
<keyword evidence="2 10" id="KW-0444">Lipid biosynthesis</keyword>
<keyword evidence="3 10" id="KW-0808">Transferase</keyword>
<dbReference type="GO" id="GO:0042761">
    <property type="term" value="P:very long-chain fatty acid biosynthetic process"/>
    <property type="evidence" value="ECO:0007669"/>
    <property type="project" value="TreeGrafter"/>
</dbReference>
<comment type="similarity">
    <text evidence="10">Belongs to the ELO family.</text>
</comment>
<evidence type="ECO:0000313" key="12">
    <source>
        <dbReference type="Proteomes" id="UP001165289"/>
    </source>
</evidence>
<evidence type="ECO:0000256" key="9">
    <source>
        <dbReference type="ARBA" id="ARBA00023160"/>
    </source>
</evidence>
<dbReference type="PROSITE" id="PS01188">
    <property type="entry name" value="ELO"/>
    <property type="match status" value="1"/>
</dbReference>
<evidence type="ECO:0000256" key="2">
    <source>
        <dbReference type="ARBA" id="ARBA00022516"/>
    </source>
</evidence>
<comment type="subcellular location">
    <subcellularLocation>
        <location evidence="1">Membrane</location>
        <topology evidence="1">Multi-pass membrane protein</topology>
    </subcellularLocation>
</comment>
<organism evidence="11 12">
    <name type="scientific">Oopsacas minuta</name>
    <dbReference type="NCBI Taxonomy" id="111878"/>
    <lineage>
        <taxon>Eukaryota</taxon>
        <taxon>Metazoa</taxon>
        <taxon>Porifera</taxon>
        <taxon>Hexactinellida</taxon>
        <taxon>Hexasterophora</taxon>
        <taxon>Lyssacinosida</taxon>
        <taxon>Leucopsacidae</taxon>
        <taxon>Oopsacas</taxon>
    </lineage>
</organism>
<evidence type="ECO:0000256" key="5">
    <source>
        <dbReference type="ARBA" id="ARBA00022832"/>
    </source>
</evidence>
<evidence type="ECO:0000313" key="11">
    <source>
        <dbReference type="EMBL" id="KAI6656514.1"/>
    </source>
</evidence>
<dbReference type="GO" id="GO:0005789">
    <property type="term" value="C:endoplasmic reticulum membrane"/>
    <property type="evidence" value="ECO:0007669"/>
    <property type="project" value="TreeGrafter"/>
</dbReference>
<gene>
    <name evidence="11" type="ORF">LOD99_1310</name>
</gene>